<keyword evidence="4" id="KW-1185">Reference proteome</keyword>
<dbReference type="PANTHER" id="PTHR43329">
    <property type="entry name" value="EPOXIDE HYDROLASE"/>
    <property type="match status" value="1"/>
</dbReference>
<protein>
    <submittedName>
        <fullName evidence="3">Alpha/beta fold hydrolase</fullName>
    </submittedName>
</protein>
<sequence>MTGRRRRLSVGLMTEIATIQANGLSFGYLEAGSGPLALCLHGFPDSAHTWRHLLPALADAGYHAVAPFLRGYAPTDVPKDGAYQVGALAADANALHEAFGGDADAVLIGHDWGAAATYAAVAHAPERWRRAVAMALPPFGAMLSSFFDYAQLKRSFYIFLFQTPLAETAVLMEDMAFLDGLWADWSPGYDATRDVAQVKECLRDPENLAAAIGYYRAMLDPSRHLPAYAAEQEAAERVGERPTLYLHGAADGCLDAGLARDVDGHLPPGSRSAIVAGAGHFAHLERPGEVERLILDWLADDGPVRTGAV</sequence>
<evidence type="ECO:0000259" key="2">
    <source>
        <dbReference type="Pfam" id="PF00561"/>
    </source>
</evidence>
<dbReference type="GO" id="GO:0016787">
    <property type="term" value="F:hydrolase activity"/>
    <property type="evidence" value="ECO:0007669"/>
    <property type="project" value="UniProtKB-KW"/>
</dbReference>
<name>A0ABP8TK39_9ACTN</name>
<proteinExistence type="predicted"/>
<feature type="domain" description="AB hydrolase-1" evidence="2">
    <location>
        <begin position="38"/>
        <end position="148"/>
    </location>
</feature>
<gene>
    <name evidence="3" type="ORF">GCM10023195_29070</name>
</gene>
<evidence type="ECO:0000313" key="4">
    <source>
        <dbReference type="Proteomes" id="UP001500212"/>
    </source>
</evidence>
<organism evidence="3 4">
    <name type="scientific">Actinoallomurus liliacearum</name>
    <dbReference type="NCBI Taxonomy" id="1080073"/>
    <lineage>
        <taxon>Bacteria</taxon>
        <taxon>Bacillati</taxon>
        <taxon>Actinomycetota</taxon>
        <taxon>Actinomycetes</taxon>
        <taxon>Streptosporangiales</taxon>
        <taxon>Thermomonosporaceae</taxon>
        <taxon>Actinoallomurus</taxon>
    </lineage>
</organism>
<keyword evidence="1 3" id="KW-0378">Hydrolase</keyword>
<dbReference type="PRINTS" id="PR00412">
    <property type="entry name" value="EPOXHYDRLASE"/>
</dbReference>
<dbReference type="Proteomes" id="UP001500212">
    <property type="component" value="Unassembled WGS sequence"/>
</dbReference>
<dbReference type="InterPro" id="IPR000639">
    <property type="entry name" value="Epox_hydrolase-like"/>
</dbReference>
<dbReference type="Gene3D" id="3.40.50.1820">
    <property type="entry name" value="alpha/beta hydrolase"/>
    <property type="match status" value="1"/>
</dbReference>
<comment type="caution">
    <text evidence="3">The sequence shown here is derived from an EMBL/GenBank/DDBJ whole genome shotgun (WGS) entry which is preliminary data.</text>
</comment>
<dbReference type="SUPFAM" id="SSF53474">
    <property type="entry name" value="alpha/beta-Hydrolases"/>
    <property type="match status" value="1"/>
</dbReference>
<accession>A0ABP8TK39</accession>
<dbReference type="EMBL" id="BAABHJ010000006">
    <property type="protein sequence ID" value="GAA4607610.1"/>
    <property type="molecule type" value="Genomic_DNA"/>
</dbReference>
<evidence type="ECO:0000256" key="1">
    <source>
        <dbReference type="ARBA" id="ARBA00022801"/>
    </source>
</evidence>
<dbReference type="Pfam" id="PF00561">
    <property type="entry name" value="Abhydrolase_1"/>
    <property type="match status" value="1"/>
</dbReference>
<dbReference type="InterPro" id="IPR000073">
    <property type="entry name" value="AB_hydrolase_1"/>
</dbReference>
<dbReference type="InterPro" id="IPR029058">
    <property type="entry name" value="AB_hydrolase_fold"/>
</dbReference>
<evidence type="ECO:0000313" key="3">
    <source>
        <dbReference type="EMBL" id="GAA4607610.1"/>
    </source>
</evidence>
<reference evidence="4" key="1">
    <citation type="journal article" date="2019" name="Int. J. Syst. Evol. Microbiol.">
        <title>The Global Catalogue of Microorganisms (GCM) 10K type strain sequencing project: providing services to taxonomists for standard genome sequencing and annotation.</title>
        <authorList>
            <consortium name="The Broad Institute Genomics Platform"/>
            <consortium name="The Broad Institute Genome Sequencing Center for Infectious Disease"/>
            <person name="Wu L."/>
            <person name="Ma J."/>
        </authorList>
    </citation>
    <scope>NUCLEOTIDE SEQUENCE [LARGE SCALE GENOMIC DNA]</scope>
    <source>
        <strain evidence="4">JCM 17938</strain>
    </source>
</reference>